<sequence length="494" mass="52403">MRIVMARINHETNTFSPIPTPLSAFTPLWGEEAEAAARVSNTAIGAFHAYARAQGAEIAVPVFAMANPSGPVADDAFEALAGAVLEEVAKGCDIILLDLHGAMVTQSFDDGEGELLARVRRLAPGVPLGLALDLHANLTDDIVSNCDCIVGFKTYPHIDMYETGEHVTRIIDGMVREGLRPVNAWSHPPQFAHTLSMNTTQDNAMSALIERAREAETAAGVLAVSVFGGFSLADIPTAGVSVAVTATREDTARDVAADIAREVWQRRDELVFREEPLDISIAQARRVAEEAGGAGPVLLLDHGDNCMSGGTCDVMDVLEAALGAGLDGIVCGPINDAAAVEACQAAGEGAEITLKLGNKIVADGFASLPPLSVTGVVEALGEGRYTVSGPIYTGQTFFMGRAAVLRTPQARILIVEQPHEPWDAGVFQCLGIDPFAARFLILKSRMYCRPVFEPRASAVIACASRGVTSSAYELFSFEKVTRPIFPLDEGANWS</sequence>
<dbReference type="Proteomes" id="UP000537592">
    <property type="component" value="Unassembled WGS sequence"/>
</dbReference>
<dbReference type="PIRSF" id="PIRSF012702">
    <property type="entry name" value="UCP012702"/>
    <property type="match status" value="1"/>
</dbReference>
<dbReference type="InterPro" id="IPR015995">
    <property type="entry name" value="MlrC_N"/>
</dbReference>
<comment type="function">
    <text evidence="1">Involved in peptidolytic degradation of cyclic heptapeptide hepatotoxin microcystin (MC).</text>
</comment>
<keyword evidence="1" id="KW-0378">Hydrolase</keyword>
<reference evidence="4 5" key="1">
    <citation type="submission" date="2020-08" db="EMBL/GenBank/DDBJ databases">
        <title>Genomic Encyclopedia of Type Strains, Phase IV (KMG-IV): sequencing the most valuable type-strain genomes for metagenomic binning, comparative biology and taxonomic classification.</title>
        <authorList>
            <person name="Goeker M."/>
        </authorList>
    </citation>
    <scope>NUCLEOTIDE SEQUENCE [LARGE SCALE GENOMIC DNA]</scope>
    <source>
        <strain evidence="4 5">DSM 28760</strain>
    </source>
</reference>
<dbReference type="InterPro" id="IPR009197">
    <property type="entry name" value="MlrC"/>
</dbReference>
<dbReference type="Pfam" id="PF07171">
    <property type="entry name" value="MlrC_C"/>
    <property type="match status" value="1"/>
</dbReference>
<feature type="domain" description="Microcystin LR degradation protein MlrC C-terminal" evidence="2">
    <location>
        <begin position="299"/>
        <end position="478"/>
    </location>
</feature>
<dbReference type="AlphaFoldDB" id="A0A7W6EIB1"/>
<comment type="caution">
    <text evidence="4">The sequence shown here is derived from an EMBL/GenBank/DDBJ whole genome shotgun (WGS) entry which is preliminary data.</text>
</comment>
<gene>
    <name evidence="4" type="ORF">FHS81_002663</name>
</gene>
<keyword evidence="1" id="KW-0645">Protease</keyword>
<dbReference type="GO" id="GO:0006508">
    <property type="term" value="P:proteolysis"/>
    <property type="evidence" value="ECO:0007669"/>
    <property type="project" value="UniProtKB-KW"/>
</dbReference>
<evidence type="ECO:0000313" key="5">
    <source>
        <dbReference type="Proteomes" id="UP000537592"/>
    </source>
</evidence>
<evidence type="ECO:0000259" key="2">
    <source>
        <dbReference type="Pfam" id="PF07171"/>
    </source>
</evidence>
<feature type="domain" description="Microcystin LR degradation protein MlrC N-terminal" evidence="3">
    <location>
        <begin position="2"/>
        <end position="284"/>
    </location>
</feature>
<protein>
    <recommendedName>
        <fullName evidence="1">Microcystinase C</fullName>
        <shortName evidence="1">MlrC</shortName>
    </recommendedName>
</protein>
<comment type="similarity">
    <text evidence="1">Belongs to the peptidase M81 family.</text>
</comment>
<dbReference type="RefSeq" id="WP_183753622.1">
    <property type="nucleotide sequence ID" value="NZ_JACICC010000006.1"/>
</dbReference>
<dbReference type="GO" id="GO:0008237">
    <property type="term" value="F:metallopeptidase activity"/>
    <property type="evidence" value="ECO:0007669"/>
    <property type="project" value="UniProtKB-KW"/>
</dbReference>
<evidence type="ECO:0000259" key="3">
    <source>
        <dbReference type="Pfam" id="PF07364"/>
    </source>
</evidence>
<keyword evidence="1" id="KW-0479">Metal-binding</keyword>
<dbReference type="EMBL" id="JACICC010000006">
    <property type="protein sequence ID" value="MBB3810562.1"/>
    <property type="molecule type" value="Genomic_DNA"/>
</dbReference>
<proteinExistence type="inferred from homology"/>
<name>A0A7W6EIB1_9HYPH</name>
<keyword evidence="5" id="KW-1185">Reference proteome</keyword>
<dbReference type="Pfam" id="PF07364">
    <property type="entry name" value="DUF1485"/>
    <property type="match status" value="1"/>
</dbReference>
<accession>A0A7W6EIB1</accession>
<organism evidence="4 5">
    <name type="scientific">Pseudochelatococcus contaminans</name>
    <dbReference type="NCBI Taxonomy" id="1538103"/>
    <lineage>
        <taxon>Bacteria</taxon>
        <taxon>Pseudomonadati</taxon>
        <taxon>Pseudomonadota</taxon>
        <taxon>Alphaproteobacteria</taxon>
        <taxon>Hyphomicrobiales</taxon>
        <taxon>Chelatococcaceae</taxon>
        <taxon>Pseudochelatococcus</taxon>
    </lineage>
</organism>
<comment type="cofactor">
    <cofactor evidence="1">
        <name>Zn(2+)</name>
        <dbReference type="ChEBI" id="CHEBI:29105"/>
    </cofactor>
    <text evidence="1">Binds 1 zinc ion per subunit.</text>
</comment>
<evidence type="ECO:0000256" key="1">
    <source>
        <dbReference type="PIRNR" id="PIRNR012702"/>
    </source>
</evidence>
<keyword evidence="1" id="KW-0482">Metalloprotease</keyword>
<evidence type="ECO:0000313" key="4">
    <source>
        <dbReference type="EMBL" id="MBB3810562.1"/>
    </source>
</evidence>
<dbReference type="GO" id="GO:0046872">
    <property type="term" value="F:metal ion binding"/>
    <property type="evidence" value="ECO:0007669"/>
    <property type="project" value="UniProtKB-KW"/>
</dbReference>
<dbReference type="InterPro" id="IPR010799">
    <property type="entry name" value="MlrC_C"/>
</dbReference>